<dbReference type="EMBL" id="JANJYI010000008">
    <property type="protein sequence ID" value="KAK2638360.1"/>
    <property type="molecule type" value="Genomic_DNA"/>
</dbReference>
<sequence>MGALFLPPLVVFLLLCFGRVCLPCFLCFGCGSGCYVIASSCCVSAASFWPCVPCSVCSVETFLDFDKSTKGIVFTTDRQYQPGYYYVVDSGYINMTRFLTPYRGERYHLRDYEGPERAPRDPKELFNYRHSSL</sequence>
<dbReference type="AlphaFoldDB" id="A0AAD9TLN7"/>
<organism evidence="1 2">
    <name type="scientific">Dipteronia dyeriana</name>
    <dbReference type="NCBI Taxonomy" id="168575"/>
    <lineage>
        <taxon>Eukaryota</taxon>
        <taxon>Viridiplantae</taxon>
        <taxon>Streptophyta</taxon>
        <taxon>Embryophyta</taxon>
        <taxon>Tracheophyta</taxon>
        <taxon>Spermatophyta</taxon>
        <taxon>Magnoliopsida</taxon>
        <taxon>eudicotyledons</taxon>
        <taxon>Gunneridae</taxon>
        <taxon>Pentapetalae</taxon>
        <taxon>rosids</taxon>
        <taxon>malvids</taxon>
        <taxon>Sapindales</taxon>
        <taxon>Sapindaceae</taxon>
        <taxon>Hippocastanoideae</taxon>
        <taxon>Acereae</taxon>
        <taxon>Dipteronia</taxon>
    </lineage>
</organism>
<comment type="caution">
    <text evidence="1">The sequence shown here is derived from an EMBL/GenBank/DDBJ whole genome shotgun (WGS) entry which is preliminary data.</text>
</comment>
<evidence type="ECO:0008006" key="3">
    <source>
        <dbReference type="Google" id="ProtNLM"/>
    </source>
</evidence>
<accession>A0AAD9TLN7</accession>
<evidence type="ECO:0000313" key="1">
    <source>
        <dbReference type="EMBL" id="KAK2638360.1"/>
    </source>
</evidence>
<evidence type="ECO:0000313" key="2">
    <source>
        <dbReference type="Proteomes" id="UP001280121"/>
    </source>
</evidence>
<dbReference type="Proteomes" id="UP001280121">
    <property type="component" value="Unassembled WGS sequence"/>
</dbReference>
<proteinExistence type="predicted"/>
<reference evidence="1" key="1">
    <citation type="journal article" date="2023" name="Plant J.">
        <title>Genome sequences and population genomics provide insights into the demographic history, inbreeding, and mutation load of two 'living fossil' tree species of Dipteronia.</title>
        <authorList>
            <person name="Feng Y."/>
            <person name="Comes H.P."/>
            <person name="Chen J."/>
            <person name="Zhu S."/>
            <person name="Lu R."/>
            <person name="Zhang X."/>
            <person name="Li P."/>
            <person name="Qiu J."/>
            <person name="Olsen K.M."/>
            <person name="Qiu Y."/>
        </authorList>
    </citation>
    <scope>NUCLEOTIDE SEQUENCE</scope>
    <source>
        <strain evidence="1">KIB01</strain>
    </source>
</reference>
<gene>
    <name evidence="1" type="ORF">Ddye_026155</name>
</gene>
<keyword evidence="2" id="KW-1185">Reference proteome</keyword>
<name>A0AAD9TLN7_9ROSI</name>
<protein>
    <recommendedName>
        <fullName evidence="3">DDE Tnp4 domain-containing protein</fullName>
    </recommendedName>
</protein>